<dbReference type="InParanoid" id="A0A0D0BTG0"/>
<evidence type="ECO:0000313" key="3">
    <source>
        <dbReference type="Proteomes" id="UP000054538"/>
    </source>
</evidence>
<accession>A0A0D0BTG0</accession>
<keyword evidence="3" id="KW-1185">Reference proteome</keyword>
<name>A0A0D0BTG0_9AGAM</name>
<protein>
    <submittedName>
        <fullName evidence="2">Uncharacterized protein</fullName>
    </submittedName>
</protein>
<dbReference type="Proteomes" id="UP000054538">
    <property type="component" value="Unassembled WGS sequence"/>
</dbReference>
<dbReference type="HOGENOM" id="CLU_2923326_0_0_1"/>
<evidence type="ECO:0000313" key="2">
    <source>
        <dbReference type="EMBL" id="KIK74722.1"/>
    </source>
</evidence>
<reference evidence="3" key="2">
    <citation type="submission" date="2015-01" db="EMBL/GenBank/DDBJ databases">
        <title>Evolutionary Origins and Diversification of the Mycorrhizal Mutualists.</title>
        <authorList>
            <consortium name="DOE Joint Genome Institute"/>
            <consortium name="Mycorrhizal Genomics Consortium"/>
            <person name="Kohler A."/>
            <person name="Kuo A."/>
            <person name="Nagy L.G."/>
            <person name="Floudas D."/>
            <person name="Copeland A."/>
            <person name="Barry K.W."/>
            <person name="Cichocki N."/>
            <person name="Veneault-Fourrey C."/>
            <person name="LaButti K."/>
            <person name="Lindquist E.A."/>
            <person name="Lipzen A."/>
            <person name="Lundell T."/>
            <person name="Morin E."/>
            <person name="Murat C."/>
            <person name="Riley R."/>
            <person name="Ohm R."/>
            <person name="Sun H."/>
            <person name="Tunlid A."/>
            <person name="Henrissat B."/>
            <person name="Grigoriev I.V."/>
            <person name="Hibbett D.S."/>
            <person name="Martin F."/>
        </authorList>
    </citation>
    <scope>NUCLEOTIDE SEQUENCE [LARGE SCALE GENOMIC DNA]</scope>
    <source>
        <strain evidence="3">Ve08.2h10</strain>
    </source>
</reference>
<sequence length="61" mass="6857">MDGLVKSVNGLKNSHRTHESESLARGITLGRRHPHRHSRTDSLSYTDSEGHRSPTVTTYET</sequence>
<dbReference type="EMBL" id="KN828621">
    <property type="protein sequence ID" value="KIK74722.1"/>
    <property type="molecule type" value="Genomic_DNA"/>
</dbReference>
<gene>
    <name evidence="2" type="ORF">PAXRUDRAFT_19605</name>
</gene>
<reference evidence="2 3" key="1">
    <citation type="submission" date="2014-04" db="EMBL/GenBank/DDBJ databases">
        <authorList>
            <consortium name="DOE Joint Genome Institute"/>
            <person name="Kuo A."/>
            <person name="Kohler A."/>
            <person name="Jargeat P."/>
            <person name="Nagy L.G."/>
            <person name="Floudas D."/>
            <person name="Copeland A."/>
            <person name="Barry K.W."/>
            <person name="Cichocki N."/>
            <person name="Veneault-Fourrey C."/>
            <person name="LaButti K."/>
            <person name="Lindquist E.A."/>
            <person name="Lipzen A."/>
            <person name="Lundell T."/>
            <person name="Morin E."/>
            <person name="Murat C."/>
            <person name="Sun H."/>
            <person name="Tunlid A."/>
            <person name="Henrissat B."/>
            <person name="Grigoriev I.V."/>
            <person name="Hibbett D.S."/>
            <person name="Martin F."/>
            <person name="Nordberg H.P."/>
            <person name="Cantor M.N."/>
            <person name="Hua S.X."/>
        </authorList>
    </citation>
    <scope>NUCLEOTIDE SEQUENCE [LARGE SCALE GENOMIC DNA]</scope>
    <source>
        <strain evidence="2 3">Ve08.2h10</strain>
    </source>
</reference>
<organism evidence="2 3">
    <name type="scientific">Paxillus rubicundulus Ve08.2h10</name>
    <dbReference type="NCBI Taxonomy" id="930991"/>
    <lineage>
        <taxon>Eukaryota</taxon>
        <taxon>Fungi</taxon>
        <taxon>Dikarya</taxon>
        <taxon>Basidiomycota</taxon>
        <taxon>Agaricomycotina</taxon>
        <taxon>Agaricomycetes</taxon>
        <taxon>Agaricomycetidae</taxon>
        <taxon>Boletales</taxon>
        <taxon>Paxilineae</taxon>
        <taxon>Paxillaceae</taxon>
        <taxon>Paxillus</taxon>
    </lineage>
</organism>
<evidence type="ECO:0000256" key="1">
    <source>
        <dbReference type="SAM" id="MobiDB-lite"/>
    </source>
</evidence>
<feature type="region of interest" description="Disordered" evidence="1">
    <location>
        <begin position="1"/>
        <end position="61"/>
    </location>
</feature>
<dbReference type="AlphaFoldDB" id="A0A0D0BTG0"/>
<proteinExistence type="predicted"/>